<evidence type="ECO:0000313" key="1">
    <source>
        <dbReference type="EMBL" id="QCD83301.1"/>
    </source>
</evidence>
<protein>
    <submittedName>
        <fullName evidence="1">Uncharacterized protein</fullName>
    </submittedName>
</protein>
<name>A0A4D6L455_VIGUN</name>
<gene>
    <name evidence="1" type="ORF">DEO72_LG2g3645</name>
</gene>
<organism evidence="1 2">
    <name type="scientific">Vigna unguiculata</name>
    <name type="common">Cowpea</name>
    <dbReference type="NCBI Taxonomy" id="3917"/>
    <lineage>
        <taxon>Eukaryota</taxon>
        <taxon>Viridiplantae</taxon>
        <taxon>Streptophyta</taxon>
        <taxon>Embryophyta</taxon>
        <taxon>Tracheophyta</taxon>
        <taxon>Spermatophyta</taxon>
        <taxon>Magnoliopsida</taxon>
        <taxon>eudicotyledons</taxon>
        <taxon>Gunneridae</taxon>
        <taxon>Pentapetalae</taxon>
        <taxon>rosids</taxon>
        <taxon>fabids</taxon>
        <taxon>Fabales</taxon>
        <taxon>Fabaceae</taxon>
        <taxon>Papilionoideae</taxon>
        <taxon>50 kb inversion clade</taxon>
        <taxon>NPAAA clade</taxon>
        <taxon>indigoferoid/millettioid clade</taxon>
        <taxon>Phaseoleae</taxon>
        <taxon>Vigna</taxon>
    </lineage>
</organism>
<reference evidence="1 2" key="1">
    <citation type="submission" date="2019-04" db="EMBL/GenBank/DDBJ databases">
        <title>An improved genome assembly and genetic linkage map for asparagus bean, Vigna unguiculata ssp. sesquipedialis.</title>
        <authorList>
            <person name="Xia Q."/>
            <person name="Zhang R."/>
            <person name="Dong Y."/>
        </authorList>
    </citation>
    <scope>NUCLEOTIDE SEQUENCE [LARGE SCALE GENOMIC DNA]</scope>
    <source>
        <tissue evidence="1">Leaf</tissue>
    </source>
</reference>
<proteinExistence type="predicted"/>
<keyword evidence="2" id="KW-1185">Reference proteome</keyword>
<dbReference type="Proteomes" id="UP000501690">
    <property type="component" value="Linkage Group LG2"/>
</dbReference>
<dbReference type="EMBL" id="CP039346">
    <property type="protein sequence ID" value="QCD83301.1"/>
    <property type="molecule type" value="Genomic_DNA"/>
</dbReference>
<dbReference type="AlphaFoldDB" id="A0A4D6L455"/>
<accession>A0A4D6L455</accession>
<evidence type="ECO:0000313" key="2">
    <source>
        <dbReference type="Proteomes" id="UP000501690"/>
    </source>
</evidence>
<sequence length="161" mass="18458">MSEVSEGSDFSVDRKLWLFDHFLMSNSKERRPTTKFPRILHWMEVKVGDYVIKRSVHRNMVVSDVAASVEELSNTFVKEGFEEFGRGTNMSDRKKQGCDEVEDNYYQWDESSVADIGEEKFSEIAQHKSGDIDEGVDIPIIVVIEVFPDSMKVLVVDILTT</sequence>